<sequence length="190" mass="20541">MIEGLVVLTQVGLLVLVVALVWRMLTLTRSEPLLATAADNRLLPVTPKEKPSVQKQKRLATTDRTELFTQLHILAGLQERDCRISGLQLSNAPEAVRAYAAAWLYGAGCALCDQSERHSDSLAGLVAQIAARKTGIRQSEAVQAIATLTSCGVLLACFRAGLEGAEFWQAHQYVQPENSLYSAITANALI</sequence>
<reference evidence="1" key="1">
    <citation type="submission" date="2023-09" db="EMBL/GenBank/DDBJ databases">
        <title>Marinobacter sediminicola sp. nov. and Marinobacter maritimum sp. nov., isolated from marine sediment.</title>
        <authorList>
            <person name="An J."/>
        </authorList>
    </citation>
    <scope>NUCLEOTIDE SEQUENCE</scope>
    <source>
        <strain evidence="1">F60267</strain>
    </source>
</reference>
<gene>
    <name evidence="1" type="ORF">RKA07_11485</name>
</gene>
<name>A0ABU2HI21_9GAMM</name>
<accession>A0ABU2HI21</accession>
<organism evidence="1 2">
    <name type="scientific">Marinobacter xiaoshiensis</name>
    <dbReference type="NCBI Taxonomy" id="3073652"/>
    <lineage>
        <taxon>Bacteria</taxon>
        <taxon>Pseudomonadati</taxon>
        <taxon>Pseudomonadota</taxon>
        <taxon>Gammaproteobacteria</taxon>
        <taxon>Pseudomonadales</taxon>
        <taxon>Marinobacteraceae</taxon>
        <taxon>Marinobacter</taxon>
    </lineage>
</organism>
<evidence type="ECO:0000313" key="1">
    <source>
        <dbReference type="EMBL" id="MDS1310713.1"/>
    </source>
</evidence>
<dbReference type="Proteomes" id="UP001267407">
    <property type="component" value="Unassembled WGS sequence"/>
</dbReference>
<dbReference type="EMBL" id="JAVMBO010000016">
    <property type="protein sequence ID" value="MDS1310713.1"/>
    <property type="molecule type" value="Genomic_DNA"/>
</dbReference>
<evidence type="ECO:0000313" key="2">
    <source>
        <dbReference type="Proteomes" id="UP001267407"/>
    </source>
</evidence>
<proteinExistence type="predicted"/>
<keyword evidence="2" id="KW-1185">Reference proteome</keyword>
<dbReference type="RefSeq" id="WP_200205224.1">
    <property type="nucleotide sequence ID" value="NZ_JAVMBO010000016.1"/>
</dbReference>
<protein>
    <submittedName>
        <fullName evidence="1">Uncharacterized protein</fullName>
    </submittedName>
</protein>
<comment type="caution">
    <text evidence="1">The sequence shown here is derived from an EMBL/GenBank/DDBJ whole genome shotgun (WGS) entry which is preliminary data.</text>
</comment>